<protein>
    <submittedName>
        <fullName evidence="2">STAS domain-containing protein</fullName>
    </submittedName>
</protein>
<keyword evidence="3" id="KW-1185">Reference proteome</keyword>
<evidence type="ECO:0000259" key="1">
    <source>
        <dbReference type="PROSITE" id="PS50801"/>
    </source>
</evidence>
<reference evidence="2 3" key="1">
    <citation type="journal article" date="2023" name="ISME J.">
        <title>Cultivation and genomic characterization of novel and ubiquitous marine nitrite-oxidizing bacteria from the Nitrospirales.</title>
        <authorList>
            <person name="Mueller A.J."/>
            <person name="Daebeler A."/>
            <person name="Herbold C.W."/>
            <person name="Kirkegaard R.H."/>
            <person name="Daims H."/>
        </authorList>
    </citation>
    <scope>NUCLEOTIDE SEQUENCE [LARGE SCALE GENOMIC DNA]</scope>
    <source>
        <strain evidence="2 3">EB</strain>
    </source>
</reference>
<dbReference type="InterPro" id="IPR036513">
    <property type="entry name" value="STAS_dom_sf"/>
</dbReference>
<dbReference type="Pfam" id="PF13466">
    <property type="entry name" value="STAS_2"/>
    <property type="match status" value="1"/>
</dbReference>
<dbReference type="EMBL" id="JAQOUE010000001">
    <property type="protein sequence ID" value="MDT7041898.1"/>
    <property type="molecule type" value="Genomic_DNA"/>
</dbReference>
<proteinExistence type="predicted"/>
<evidence type="ECO:0000313" key="2">
    <source>
        <dbReference type="EMBL" id="MDT7041898.1"/>
    </source>
</evidence>
<dbReference type="SUPFAM" id="SSF52091">
    <property type="entry name" value="SpoIIaa-like"/>
    <property type="match status" value="1"/>
</dbReference>
<dbReference type="InterPro" id="IPR002645">
    <property type="entry name" value="STAS_dom"/>
</dbReference>
<dbReference type="CDD" id="cd07043">
    <property type="entry name" value="STAS_anti-anti-sigma_factors"/>
    <property type="match status" value="1"/>
</dbReference>
<accession>A0ABU3K678</accession>
<gene>
    <name evidence="2" type="ORF">PPG34_06005</name>
</gene>
<dbReference type="RefSeq" id="WP_313832244.1">
    <property type="nucleotide sequence ID" value="NZ_JAQOUE010000001.1"/>
</dbReference>
<organism evidence="2 3">
    <name type="scientific">Candidatus Nitronereus thalassa</name>
    <dbReference type="NCBI Taxonomy" id="3020898"/>
    <lineage>
        <taxon>Bacteria</taxon>
        <taxon>Pseudomonadati</taxon>
        <taxon>Nitrospirota</taxon>
        <taxon>Nitrospiria</taxon>
        <taxon>Nitrospirales</taxon>
        <taxon>Nitrospiraceae</taxon>
        <taxon>Candidatus Nitronereus</taxon>
    </lineage>
</organism>
<dbReference type="Proteomes" id="UP001250932">
    <property type="component" value="Unassembled WGS sequence"/>
</dbReference>
<dbReference type="InterPro" id="IPR058548">
    <property type="entry name" value="MlaB-like_STAS"/>
</dbReference>
<comment type="caution">
    <text evidence="2">The sequence shown here is derived from an EMBL/GenBank/DDBJ whole genome shotgun (WGS) entry which is preliminary data.</text>
</comment>
<dbReference type="PROSITE" id="PS50801">
    <property type="entry name" value="STAS"/>
    <property type="match status" value="1"/>
</dbReference>
<dbReference type="Gene3D" id="3.30.750.24">
    <property type="entry name" value="STAS domain"/>
    <property type="match status" value="1"/>
</dbReference>
<sequence length="100" mass="10796">MTIQEQNGRIILQPEGELTIFEAADFRQALLGLSEKPGDLELNLANVSRMDSSGVQLVVSACQEMILEVTNVPSAVKEQFEVIGCGKFLEGPAISSVMKS</sequence>
<feature type="domain" description="STAS" evidence="1">
    <location>
        <begin position="1"/>
        <end position="84"/>
    </location>
</feature>
<evidence type="ECO:0000313" key="3">
    <source>
        <dbReference type="Proteomes" id="UP001250932"/>
    </source>
</evidence>
<name>A0ABU3K678_9BACT</name>